<dbReference type="Pfam" id="PF11037">
    <property type="entry name" value="Musclin"/>
    <property type="match status" value="1"/>
</dbReference>
<dbReference type="GO" id="GO:0005615">
    <property type="term" value="C:extracellular space"/>
    <property type="evidence" value="ECO:0007669"/>
    <property type="project" value="TreeGrafter"/>
</dbReference>
<dbReference type="Proteomes" id="UP000694546">
    <property type="component" value="Chromosome 16"/>
</dbReference>
<dbReference type="PANTHER" id="PTHR35353:SF1">
    <property type="entry name" value="OSTEOCRIN"/>
    <property type="match status" value="1"/>
</dbReference>
<gene>
    <name evidence="2" type="primary">OSTN</name>
</gene>
<reference evidence="2" key="2">
    <citation type="submission" date="2025-09" db="UniProtKB">
        <authorList>
            <consortium name="Ensembl"/>
        </authorList>
    </citation>
    <scope>IDENTIFICATION</scope>
</reference>
<dbReference type="GO" id="GO:0009755">
    <property type="term" value="P:hormone-mediated signaling pathway"/>
    <property type="evidence" value="ECO:0007669"/>
    <property type="project" value="TreeGrafter"/>
</dbReference>
<dbReference type="InterPro" id="IPR021088">
    <property type="entry name" value="Osteocrin"/>
</dbReference>
<feature type="region of interest" description="Disordered" evidence="1">
    <location>
        <begin position="78"/>
        <end position="128"/>
    </location>
</feature>
<accession>A0A8C5BSF4</accession>
<dbReference type="GeneTree" id="ENSGT00390000001750"/>
<dbReference type="AlphaFoldDB" id="A0A8C5BSF4"/>
<dbReference type="GO" id="GO:0005102">
    <property type="term" value="F:signaling receptor binding"/>
    <property type="evidence" value="ECO:0007669"/>
    <property type="project" value="TreeGrafter"/>
</dbReference>
<sequence length="128" mass="14466">SLTWLLQVSVTVLPGWFRLLLQSYLAGSGFCYSLTWLFQVPELQSNLARPSGGEKAREKMSEKLLLLDRLVRMENDVMEPKRKRSFPGGNTPLDRLSISGMDTKQASKKRISPTMDRIGVSRLPNNRG</sequence>
<proteinExistence type="predicted"/>
<keyword evidence="3" id="KW-1185">Reference proteome</keyword>
<evidence type="ECO:0000256" key="1">
    <source>
        <dbReference type="SAM" id="MobiDB-lite"/>
    </source>
</evidence>
<protein>
    <submittedName>
        <fullName evidence="2">Osteocrin</fullName>
    </submittedName>
</protein>
<evidence type="ECO:0000313" key="3">
    <source>
        <dbReference type="Proteomes" id="UP000694546"/>
    </source>
</evidence>
<organism evidence="2 3">
    <name type="scientific">Gadus morhua</name>
    <name type="common">Atlantic cod</name>
    <dbReference type="NCBI Taxonomy" id="8049"/>
    <lineage>
        <taxon>Eukaryota</taxon>
        <taxon>Metazoa</taxon>
        <taxon>Chordata</taxon>
        <taxon>Craniata</taxon>
        <taxon>Vertebrata</taxon>
        <taxon>Euteleostomi</taxon>
        <taxon>Actinopterygii</taxon>
        <taxon>Neopterygii</taxon>
        <taxon>Teleostei</taxon>
        <taxon>Neoteleostei</taxon>
        <taxon>Acanthomorphata</taxon>
        <taxon>Zeiogadaria</taxon>
        <taxon>Gadariae</taxon>
        <taxon>Gadiformes</taxon>
        <taxon>Gadoidei</taxon>
        <taxon>Gadidae</taxon>
        <taxon>Gadus</taxon>
    </lineage>
</organism>
<dbReference type="PANTHER" id="PTHR35353">
    <property type="entry name" value="OSTEOCRIN"/>
    <property type="match status" value="1"/>
</dbReference>
<reference evidence="2" key="1">
    <citation type="submission" date="2025-08" db="UniProtKB">
        <authorList>
            <consortium name="Ensembl"/>
        </authorList>
    </citation>
    <scope>IDENTIFICATION</scope>
</reference>
<dbReference type="Ensembl" id="ENSGMOT00000051640.1">
    <property type="protein sequence ID" value="ENSGMOP00000050362.1"/>
    <property type="gene ID" value="ENSGMOG00000032998.1"/>
</dbReference>
<name>A0A8C5BSF4_GADMO</name>
<evidence type="ECO:0000313" key="2">
    <source>
        <dbReference type="Ensembl" id="ENSGMOP00000050362.1"/>
    </source>
</evidence>